<dbReference type="Pfam" id="PF05631">
    <property type="entry name" value="MFS_5"/>
    <property type="match status" value="1"/>
</dbReference>
<dbReference type="GO" id="GO:0016020">
    <property type="term" value="C:membrane"/>
    <property type="evidence" value="ECO:0007669"/>
    <property type="project" value="InterPro"/>
</dbReference>
<protein>
    <submittedName>
        <fullName evidence="4">MFS transporter</fullName>
    </submittedName>
</protein>
<dbReference type="SUPFAM" id="SSF103473">
    <property type="entry name" value="MFS general substrate transporter"/>
    <property type="match status" value="1"/>
</dbReference>
<dbReference type="SUPFAM" id="SSF53474">
    <property type="entry name" value="alpha/beta-Hydrolases"/>
    <property type="match status" value="1"/>
</dbReference>
<dbReference type="CDD" id="cd00030">
    <property type="entry name" value="C2"/>
    <property type="match status" value="1"/>
</dbReference>
<dbReference type="InterPro" id="IPR008509">
    <property type="entry name" value="MOT2/MFSD5"/>
</dbReference>
<keyword evidence="5" id="KW-1185">Reference proteome</keyword>
<evidence type="ECO:0000259" key="3">
    <source>
        <dbReference type="Pfam" id="PF01764"/>
    </source>
</evidence>
<feature type="transmembrane region" description="Helical" evidence="2">
    <location>
        <begin position="6"/>
        <end position="23"/>
    </location>
</feature>
<proteinExistence type="predicted"/>
<reference evidence="4" key="1">
    <citation type="submission" date="2023-06" db="EMBL/GenBank/DDBJ databases">
        <title>Survivors Of The Sea: Transcriptome response of Skeletonema marinoi to long-term dormancy.</title>
        <authorList>
            <person name="Pinder M.I.M."/>
            <person name="Kourtchenko O."/>
            <person name="Robertson E.K."/>
            <person name="Larsson T."/>
            <person name="Maumus F."/>
            <person name="Osuna-Cruz C.M."/>
            <person name="Vancaester E."/>
            <person name="Stenow R."/>
            <person name="Vandepoele K."/>
            <person name="Ploug H."/>
            <person name="Bruchert V."/>
            <person name="Godhe A."/>
            <person name="Topel M."/>
        </authorList>
    </citation>
    <scope>NUCLEOTIDE SEQUENCE</scope>
    <source>
        <strain evidence="4">R05AC</strain>
    </source>
</reference>
<name>A0AAD8YIV5_9STRA</name>
<dbReference type="InterPro" id="IPR029058">
    <property type="entry name" value="AB_hydrolase_fold"/>
</dbReference>
<feature type="compositionally biased region" description="Basic and acidic residues" evidence="1">
    <location>
        <begin position="40"/>
        <end position="53"/>
    </location>
</feature>
<keyword evidence="2" id="KW-0472">Membrane</keyword>
<evidence type="ECO:0000256" key="2">
    <source>
        <dbReference type="SAM" id="Phobius"/>
    </source>
</evidence>
<feature type="transmembrane region" description="Helical" evidence="2">
    <location>
        <begin position="347"/>
        <end position="369"/>
    </location>
</feature>
<dbReference type="AlphaFoldDB" id="A0AAD8YIV5"/>
<feature type="transmembrane region" description="Helical" evidence="2">
    <location>
        <begin position="389"/>
        <end position="410"/>
    </location>
</feature>
<evidence type="ECO:0000313" key="5">
    <source>
        <dbReference type="Proteomes" id="UP001224775"/>
    </source>
</evidence>
<dbReference type="EMBL" id="JATAAI010000002">
    <property type="protein sequence ID" value="KAK1747399.1"/>
    <property type="molecule type" value="Genomic_DNA"/>
</dbReference>
<accession>A0AAD8YIV5</accession>
<dbReference type="Pfam" id="PF01764">
    <property type="entry name" value="Lipase_3"/>
    <property type="match status" value="1"/>
</dbReference>
<dbReference type="CDD" id="cd00519">
    <property type="entry name" value="Lipase_3"/>
    <property type="match status" value="1"/>
</dbReference>
<feature type="region of interest" description="Disordered" evidence="1">
    <location>
        <begin position="31"/>
        <end position="87"/>
    </location>
</feature>
<dbReference type="GO" id="GO:0015098">
    <property type="term" value="F:molybdate ion transmembrane transporter activity"/>
    <property type="evidence" value="ECO:0007669"/>
    <property type="project" value="InterPro"/>
</dbReference>
<sequence length="1233" mass="133798">MTDYNLIFGAVLLFNVAVTFRASSYYKKYFPSPTDTNKNTSRDETSTEAKSSEELTPLSGENDGRDSFRDNDKEKHDADLERGGDPPVVSTSVNAASDNAANIRHAQLLRKYLIVYLLAALSDWLQGPYVYALYDAYGYSQHEIAVLFVAGFGSSMVFGSFIGGMADQCGRRKFIILFAVIYAMSCMTKRKFALYSYFSYFKSFSILMVGRLLGGVATSLLFSVFEAWLIGAHASAGLMSHLGKAFSTAQYGNSIIAIIAGQIANKAANHAEFKPSAEGSGFYTGGYLGPFDVSLVALIVCGLLASALWEENYGESPAENDDDEKAKSSASGALKKAYYTTISNPDILSCGIISSLFEGSMYIFVFMWTPALTTLSKEELGDEFEGLPFGVIFSTFMVCCMAGSSIFSIAMEKLKPEQLAVTCKLPTAPTAIRRTPEQPPFNLDTALFLAGLAFDAYTEPPPNSSRWERGSSGLNVAFLSTAYTRSLYKGIIEVTPIRASDLPDEDDTAESLLTGGGTDAALLVSVVEGAWTEDVEKLEKEQFHNGVLDLRGCAHVGRSSTAWSNVDEKKAKKNKEKGGSGAYHIKSSWGKGGQAVWEEDPPFYLYVQDPEKARIVLTLFDDDVVGGGSPIGSAHKKLTELLPSTNLGDTVSMMKDQVIQQLAKSGKLKDAIRVRVNEETGEEETIVDQDMVMQAINESYGDAGTVNTIKMTSKPRKKDKGGQRAGAMIAGAMIAGPAGAAVGGLLGSIYEGQVRGQVEVKLKYTPIPPGDLRLKERNRYEVKGGLPGIEWGQLYEKSSIDSSLASDDLEFCCAVLHDDTGCSCAIYRSLEKRLICLSFRGTCAPIDLVTDASIAQSAWVDGEDVEDPDTVKIHTGFRKSLDSISRRLKELMLAAVAPGEDLSDYDVLVTGHSLGGALATSFVMDVAEYGMDAGRGLPQLEPSEPWWSSIASTITGKKVQMGAPPPPPRPNSLKMYNFGSPRVGNDAFCRKFDSLVGNGIDEAYRIVNDQDAVARFPRTMNGLALGNIGYDHCGPTVLITEIENQISKRDGNDGASKFQKSEMLWIEGESNDAACPVRDGEALSDPLGSGSLLGDINDIVGTFQGNGNEEDKTFSFSKLGNMAEKVTGRLQKLNVEDVASIVGIDKKFTQREVKFLRSIFSGEGLMHHMEDRYYQGMGMCSGYAALPGQELRPLEELEAMDVAEIEEAINESGNNMSSYEEQYKVWTENAPQV</sequence>
<dbReference type="Gene3D" id="1.20.1250.20">
    <property type="entry name" value="MFS general substrate transporter like domains"/>
    <property type="match status" value="1"/>
</dbReference>
<feature type="transmembrane region" description="Helical" evidence="2">
    <location>
        <begin position="113"/>
        <end position="132"/>
    </location>
</feature>
<dbReference type="InterPro" id="IPR002921">
    <property type="entry name" value="Fungal_lipase-type"/>
</dbReference>
<evidence type="ECO:0000256" key="1">
    <source>
        <dbReference type="SAM" id="MobiDB-lite"/>
    </source>
</evidence>
<dbReference type="Proteomes" id="UP001224775">
    <property type="component" value="Unassembled WGS sequence"/>
</dbReference>
<dbReference type="PANTHER" id="PTHR47759:SF2">
    <property type="entry name" value="TRIGLYCERIDE LIPASE"/>
    <property type="match status" value="1"/>
</dbReference>
<feature type="transmembrane region" description="Helical" evidence="2">
    <location>
        <begin position="144"/>
        <end position="162"/>
    </location>
</feature>
<evidence type="ECO:0000313" key="4">
    <source>
        <dbReference type="EMBL" id="KAK1747399.1"/>
    </source>
</evidence>
<feature type="compositionally biased region" description="Basic and acidic residues" evidence="1">
    <location>
        <begin position="62"/>
        <end position="84"/>
    </location>
</feature>
<gene>
    <name evidence="4" type="ORF">QTG54_001362</name>
</gene>
<comment type="caution">
    <text evidence="4">The sequence shown here is derived from an EMBL/GenBank/DDBJ whole genome shotgun (WGS) entry which is preliminary data.</text>
</comment>
<dbReference type="InterPro" id="IPR036259">
    <property type="entry name" value="MFS_trans_sf"/>
</dbReference>
<dbReference type="PANTHER" id="PTHR47759">
    <property type="entry name" value="OS04G0509100 PROTEIN"/>
    <property type="match status" value="1"/>
</dbReference>
<dbReference type="GO" id="GO:0006629">
    <property type="term" value="P:lipid metabolic process"/>
    <property type="evidence" value="ECO:0007669"/>
    <property type="project" value="InterPro"/>
</dbReference>
<organism evidence="4 5">
    <name type="scientific">Skeletonema marinoi</name>
    <dbReference type="NCBI Taxonomy" id="267567"/>
    <lineage>
        <taxon>Eukaryota</taxon>
        <taxon>Sar</taxon>
        <taxon>Stramenopiles</taxon>
        <taxon>Ochrophyta</taxon>
        <taxon>Bacillariophyta</taxon>
        <taxon>Coscinodiscophyceae</taxon>
        <taxon>Thalassiosirophycidae</taxon>
        <taxon>Thalassiosirales</taxon>
        <taxon>Skeletonemataceae</taxon>
        <taxon>Skeletonema</taxon>
        <taxon>Skeletonema marinoi-dohrnii complex</taxon>
    </lineage>
</organism>
<keyword evidence="2" id="KW-0812">Transmembrane</keyword>
<feature type="domain" description="Fungal lipase-type" evidence="3">
    <location>
        <begin position="837"/>
        <end position="1018"/>
    </location>
</feature>
<feature type="transmembrane region" description="Helical" evidence="2">
    <location>
        <begin position="725"/>
        <end position="750"/>
    </location>
</feature>
<dbReference type="Gene3D" id="3.40.50.1820">
    <property type="entry name" value="alpha/beta hydrolase"/>
    <property type="match status" value="1"/>
</dbReference>
<keyword evidence="2" id="KW-1133">Transmembrane helix</keyword>